<dbReference type="RefSeq" id="XP_060448640.1">
    <property type="nucleotide sequence ID" value="XM_060583710.1"/>
</dbReference>
<organism evidence="6 7">
    <name type="scientific">Colletotrichum phormii</name>
    <dbReference type="NCBI Taxonomy" id="359342"/>
    <lineage>
        <taxon>Eukaryota</taxon>
        <taxon>Fungi</taxon>
        <taxon>Dikarya</taxon>
        <taxon>Ascomycota</taxon>
        <taxon>Pezizomycotina</taxon>
        <taxon>Sordariomycetes</taxon>
        <taxon>Hypocreomycetidae</taxon>
        <taxon>Glomerellales</taxon>
        <taxon>Glomerellaceae</taxon>
        <taxon>Colletotrichum</taxon>
        <taxon>Colletotrichum acutatum species complex</taxon>
    </lineage>
</organism>
<feature type="domain" description="Xylanolytic transcriptional activator regulatory" evidence="5">
    <location>
        <begin position="264"/>
        <end position="340"/>
    </location>
</feature>
<dbReference type="SMART" id="SM00906">
    <property type="entry name" value="Fungal_trans"/>
    <property type="match status" value="1"/>
</dbReference>
<dbReference type="GO" id="GO:0006351">
    <property type="term" value="P:DNA-templated transcription"/>
    <property type="evidence" value="ECO:0007669"/>
    <property type="project" value="InterPro"/>
</dbReference>
<evidence type="ECO:0000313" key="7">
    <source>
        <dbReference type="Proteomes" id="UP001243989"/>
    </source>
</evidence>
<feature type="compositionally biased region" description="Polar residues" evidence="4">
    <location>
        <begin position="586"/>
        <end position="595"/>
    </location>
</feature>
<dbReference type="AlphaFoldDB" id="A0AAI9ZXL3"/>
<dbReference type="SUPFAM" id="SSF57701">
    <property type="entry name" value="Zn2/Cys6 DNA-binding domain"/>
    <property type="match status" value="1"/>
</dbReference>
<dbReference type="Gene3D" id="4.10.240.10">
    <property type="entry name" value="Zn(2)-C6 fungal-type DNA-binding domain"/>
    <property type="match status" value="1"/>
</dbReference>
<protein>
    <submittedName>
        <fullName evidence="6">Fungal-specific transcription factor domain-containing protein</fullName>
    </submittedName>
</protein>
<dbReference type="GO" id="GO:0000981">
    <property type="term" value="F:DNA-binding transcription factor activity, RNA polymerase II-specific"/>
    <property type="evidence" value="ECO:0007669"/>
    <property type="project" value="InterPro"/>
</dbReference>
<reference evidence="6" key="1">
    <citation type="submission" date="2021-06" db="EMBL/GenBank/DDBJ databases">
        <title>Comparative genomics, transcriptomics and evolutionary studies reveal genomic signatures of adaptation to plant cell wall in hemibiotrophic fungi.</title>
        <authorList>
            <consortium name="DOE Joint Genome Institute"/>
            <person name="Baroncelli R."/>
            <person name="Diaz J.F."/>
            <person name="Benocci T."/>
            <person name="Peng M."/>
            <person name="Battaglia E."/>
            <person name="Haridas S."/>
            <person name="Andreopoulos W."/>
            <person name="Labutti K."/>
            <person name="Pangilinan J."/>
            <person name="Floch G.L."/>
            <person name="Makela M.R."/>
            <person name="Henrissat B."/>
            <person name="Grigoriev I.V."/>
            <person name="Crouch J.A."/>
            <person name="De Vries R.P."/>
            <person name="Sukno S.A."/>
            <person name="Thon M.R."/>
        </authorList>
    </citation>
    <scope>NUCLEOTIDE SEQUENCE</scope>
    <source>
        <strain evidence="6">CBS 102054</strain>
    </source>
</reference>
<gene>
    <name evidence="6" type="ORF">BDP81DRAFT_311252</name>
</gene>
<keyword evidence="7" id="KW-1185">Reference proteome</keyword>
<evidence type="ECO:0000259" key="5">
    <source>
        <dbReference type="SMART" id="SM00906"/>
    </source>
</evidence>
<dbReference type="Proteomes" id="UP001243989">
    <property type="component" value="Unassembled WGS sequence"/>
</dbReference>
<dbReference type="GeneID" id="85468572"/>
<dbReference type="InterPro" id="IPR036864">
    <property type="entry name" value="Zn2-C6_fun-type_DNA-bd_sf"/>
</dbReference>
<dbReference type="GO" id="GO:0005634">
    <property type="term" value="C:nucleus"/>
    <property type="evidence" value="ECO:0007669"/>
    <property type="project" value="UniProtKB-SubCell"/>
</dbReference>
<dbReference type="InterPro" id="IPR050613">
    <property type="entry name" value="Sec_Metabolite_Reg"/>
</dbReference>
<dbReference type="GO" id="GO:0003677">
    <property type="term" value="F:DNA binding"/>
    <property type="evidence" value="ECO:0007669"/>
    <property type="project" value="InterPro"/>
</dbReference>
<dbReference type="PANTHER" id="PTHR31001">
    <property type="entry name" value="UNCHARACTERIZED TRANSCRIPTIONAL REGULATORY PROTEIN"/>
    <property type="match status" value="1"/>
</dbReference>
<name>A0AAI9ZXL3_9PEZI</name>
<evidence type="ECO:0000256" key="1">
    <source>
        <dbReference type="ARBA" id="ARBA00004123"/>
    </source>
</evidence>
<comment type="caution">
    <text evidence="6">The sequence shown here is derived from an EMBL/GenBank/DDBJ whole genome shotgun (WGS) entry which is preliminary data.</text>
</comment>
<dbReference type="Pfam" id="PF04082">
    <property type="entry name" value="Fungal_trans"/>
    <property type="match status" value="1"/>
</dbReference>
<evidence type="ECO:0000256" key="4">
    <source>
        <dbReference type="SAM" id="MobiDB-lite"/>
    </source>
</evidence>
<dbReference type="CDD" id="cd00067">
    <property type="entry name" value="GAL4"/>
    <property type="match status" value="1"/>
</dbReference>
<dbReference type="CDD" id="cd12148">
    <property type="entry name" value="fungal_TF_MHR"/>
    <property type="match status" value="1"/>
</dbReference>
<evidence type="ECO:0000256" key="2">
    <source>
        <dbReference type="ARBA" id="ARBA00022723"/>
    </source>
</evidence>
<sequence>MAERKITRGHSCGPCQHRKIRCNGQSPCAYYCIKTGKDCVRLPRSVHTANNHTSRTAQARLLSQNGSPTAKGQVVVSGDQRRYVEDNKLWSSLGNEVNRWARRTQVLPQPSSTPMPSRVELPSTHINLIFGHKLDSPFMLNPSAIQSFRLWQVFTTNVHPLTKILPAPTVQQELIQGLSEPDSIHGPTEAFVFSILLVAVVSLTDEECRSQLGEPREKHVARYCYATEAALSRVDFLRSTNLKVLQAFTFHLLSLRHLCDHDILGLLTGLATRMGQRMGLHRESSLKDLLPFEAELRRRVWWQIVILDGRTAQLTGASMNSGIQLYGDTNQPLGVNDDYLVPSMSALPRPSPVTTEMVFCSVRIEIGVWMIEQKCLLDFATSPDRRAKFLKSIDELESHIEEKYLRAINTDIPLNLLTTYLARSAVCQLRLSVYHPNHQPERTSELDGEQMDMLLENSLEVIRYDILSHSTGALQRFLWHIANFFPFETFVLLISALSGRAGGQIVDVAWHVINQVYEHHPCFITDSNDSLYWALGNLTLRAWQQRIAASRNIGMEMPLESPCIGQLARQRTNMARNAQAKPQAPTVGTGSNGPATPQEMPQVRDWLQDAGHASSMVQQPASHGQDVAMPGIEEEMIGMTKGMDMDWNFWQELLDGNSRESQECFTFSSFVNKA</sequence>
<proteinExistence type="predicted"/>
<dbReference type="EMBL" id="JAHMHQ010000004">
    <property type="protein sequence ID" value="KAK1640033.1"/>
    <property type="molecule type" value="Genomic_DNA"/>
</dbReference>
<dbReference type="InterPro" id="IPR007219">
    <property type="entry name" value="XnlR_reg_dom"/>
</dbReference>
<keyword evidence="3" id="KW-0539">Nucleus</keyword>
<evidence type="ECO:0000256" key="3">
    <source>
        <dbReference type="ARBA" id="ARBA00023242"/>
    </source>
</evidence>
<dbReference type="GO" id="GO:0008270">
    <property type="term" value="F:zinc ion binding"/>
    <property type="evidence" value="ECO:0007669"/>
    <property type="project" value="InterPro"/>
</dbReference>
<accession>A0AAI9ZXL3</accession>
<comment type="subcellular location">
    <subcellularLocation>
        <location evidence="1">Nucleus</location>
    </subcellularLocation>
</comment>
<keyword evidence="2" id="KW-0479">Metal-binding</keyword>
<feature type="region of interest" description="Disordered" evidence="4">
    <location>
        <begin position="578"/>
        <end position="599"/>
    </location>
</feature>
<dbReference type="PANTHER" id="PTHR31001:SF85">
    <property type="entry name" value="ZN(II)2CYS6 TRANSCRIPTION FACTOR (EUROFUNG)"/>
    <property type="match status" value="1"/>
</dbReference>
<evidence type="ECO:0000313" key="6">
    <source>
        <dbReference type="EMBL" id="KAK1640033.1"/>
    </source>
</evidence>
<dbReference type="InterPro" id="IPR001138">
    <property type="entry name" value="Zn2Cys6_DnaBD"/>
</dbReference>
<dbReference type="Pfam" id="PF00172">
    <property type="entry name" value="Zn_clus"/>
    <property type="match status" value="1"/>
</dbReference>